<dbReference type="PaxDb" id="4113-PGSC0003DMT400096199"/>
<dbReference type="AlphaFoldDB" id="M1DXX7"/>
<reference evidence="1" key="2">
    <citation type="submission" date="2015-06" db="UniProtKB">
        <authorList>
            <consortium name="EnsemblPlants"/>
        </authorList>
    </citation>
    <scope>IDENTIFICATION</scope>
    <source>
        <strain evidence="1">DM1-3 516 R44</strain>
    </source>
</reference>
<dbReference type="Gramene" id="PGSC0003DMT400096199">
    <property type="protein sequence ID" value="PGSC0003DMT400096199"/>
    <property type="gene ID" value="PGSC0003DMG400045770"/>
</dbReference>
<evidence type="ECO:0000313" key="2">
    <source>
        <dbReference type="Proteomes" id="UP000011115"/>
    </source>
</evidence>
<sequence length="93" mass="10158">MFATRTKSLVYGGASPRAFSSCLGSLLGQGDGKPFQRITDSIRGARISPPKVKVQLRLRGADKRPSKRTFGESLSAFGDLRLLAESYRTQLLI</sequence>
<evidence type="ECO:0000313" key="1">
    <source>
        <dbReference type="EnsemblPlants" id="PGSC0003DMT400096199"/>
    </source>
</evidence>
<accession>M1DXX7</accession>
<proteinExistence type="predicted"/>
<dbReference type="Proteomes" id="UP000011115">
    <property type="component" value="Unassembled WGS sequence"/>
</dbReference>
<dbReference type="HOGENOM" id="CLU_2403874_0_0_1"/>
<protein>
    <submittedName>
        <fullName evidence="1">Uncharacterized protein</fullName>
    </submittedName>
</protein>
<dbReference type="EnsemblPlants" id="PGSC0003DMT400096199">
    <property type="protein sequence ID" value="PGSC0003DMT400096199"/>
    <property type="gene ID" value="PGSC0003DMG400045770"/>
</dbReference>
<keyword evidence="2" id="KW-1185">Reference proteome</keyword>
<organism evidence="1 2">
    <name type="scientific">Solanum tuberosum</name>
    <name type="common">Potato</name>
    <dbReference type="NCBI Taxonomy" id="4113"/>
    <lineage>
        <taxon>Eukaryota</taxon>
        <taxon>Viridiplantae</taxon>
        <taxon>Streptophyta</taxon>
        <taxon>Embryophyta</taxon>
        <taxon>Tracheophyta</taxon>
        <taxon>Spermatophyta</taxon>
        <taxon>Magnoliopsida</taxon>
        <taxon>eudicotyledons</taxon>
        <taxon>Gunneridae</taxon>
        <taxon>Pentapetalae</taxon>
        <taxon>asterids</taxon>
        <taxon>lamiids</taxon>
        <taxon>Solanales</taxon>
        <taxon>Solanaceae</taxon>
        <taxon>Solanoideae</taxon>
        <taxon>Solaneae</taxon>
        <taxon>Solanum</taxon>
    </lineage>
</organism>
<name>M1DXX7_SOLTU</name>
<reference evidence="2" key="1">
    <citation type="journal article" date="2011" name="Nature">
        <title>Genome sequence and analysis of the tuber crop potato.</title>
        <authorList>
            <consortium name="The Potato Genome Sequencing Consortium"/>
        </authorList>
    </citation>
    <scope>NUCLEOTIDE SEQUENCE [LARGE SCALE GENOMIC DNA]</scope>
    <source>
        <strain evidence="2">cv. DM1-3 516 R44</strain>
    </source>
</reference>
<dbReference type="InParanoid" id="M1DXX7"/>